<gene>
    <name evidence="3" type="ORF">RI129_000406</name>
</gene>
<dbReference type="EMBL" id="JAVRBK010000001">
    <property type="protein sequence ID" value="KAK5649377.1"/>
    <property type="molecule type" value="Genomic_DNA"/>
</dbReference>
<organism evidence="3 4">
    <name type="scientific">Pyrocoelia pectoralis</name>
    <dbReference type="NCBI Taxonomy" id="417401"/>
    <lineage>
        <taxon>Eukaryota</taxon>
        <taxon>Metazoa</taxon>
        <taxon>Ecdysozoa</taxon>
        <taxon>Arthropoda</taxon>
        <taxon>Hexapoda</taxon>
        <taxon>Insecta</taxon>
        <taxon>Pterygota</taxon>
        <taxon>Neoptera</taxon>
        <taxon>Endopterygota</taxon>
        <taxon>Coleoptera</taxon>
        <taxon>Polyphaga</taxon>
        <taxon>Elateriformia</taxon>
        <taxon>Elateroidea</taxon>
        <taxon>Lampyridae</taxon>
        <taxon>Lampyrinae</taxon>
        <taxon>Pyrocoelia</taxon>
    </lineage>
</organism>
<dbReference type="AlphaFoldDB" id="A0AAN7VJ44"/>
<name>A0AAN7VJ44_9COLE</name>
<protein>
    <submittedName>
        <fullName evidence="3">Uncharacterized protein</fullName>
    </submittedName>
</protein>
<keyword evidence="1" id="KW-0812">Transmembrane</keyword>
<evidence type="ECO:0000313" key="4">
    <source>
        <dbReference type="Proteomes" id="UP001329430"/>
    </source>
</evidence>
<evidence type="ECO:0000256" key="1">
    <source>
        <dbReference type="SAM" id="Phobius"/>
    </source>
</evidence>
<accession>A0AAN7VJ44</accession>
<reference evidence="3 4" key="1">
    <citation type="journal article" date="2024" name="Insects">
        <title>An Improved Chromosome-Level Genome Assembly of the Firefly Pyrocoelia pectoralis.</title>
        <authorList>
            <person name="Fu X."/>
            <person name="Meyer-Rochow V.B."/>
            <person name="Ballantyne L."/>
            <person name="Zhu X."/>
        </authorList>
    </citation>
    <scope>NUCLEOTIDE SEQUENCE [LARGE SCALE GENOMIC DNA]</scope>
    <source>
        <strain evidence="3">XCY_ONT2</strain>
    </source>
</reference>
<evidence type="ECO:0000313" key="3">
    <source>
        <dbReference type="EMBL" id="KAK5649377.1"/>
    </source>
</evidence>
<feature type="transmembrane region" description="Helical" evidence="1">
    <location>
        <begin position="249"/>
        <end position="270"/>
    </location>
</feature>
<keyword evidence="4" id="KW-1185">Reference proteome</keyword>
<proteinExistence type="predicted"/>
<comment type="caution">
    <text evidence="3">The sequence shown here is derived from an EMBL/GenBank/DDBJ whole genome shotgun (WGS) entry which is preliminary data.</text>
</comment>
<keyword evidence="1" id="KW-0472">Membrane</keyword>
<evidence type="ECO:0000256" key="2">
    <source>
        <dbReference type="SAM" id="SignalP"/>
    </source>
</evidence>
<keyword evidence="2" id="KW-0732">Signal</keyword>
<feature type="chain" id="PRO_5042860028" evidence="2">
    <location>
        <begin position="20"/>
        <end position="411"/>
    </location>
</feature>
<feature type="signal peptide" evidence="2">
    <location>
        <begin position="1"/>
        <end position="19"/>
    </location>
</feature>
<dbReference type="Proteomes" id="UP001329430">
    <property type="component" value="Chromosome 1"/>
</dbReference>
<keyword evidence="1" id="KW-1133">Transmembrane helix</keyword>
<sequence>MHEYILITQILFLFTLTKSDDYSVIDLSDILNVDYMPGSLLVLENPEEISTENTTTVDTFEHHGTINDALTTMNFHRKMMNEYLCRNYISEQIISEMRSSRIRRRLGNPMENQVRPAVPFPANNLSIKNNLLEDEGSATYQDWLKKSATLEDIYRHYDSQNHDTQDHNRDDAEDNEEFDGHITGYAYQQPHNVGSPAKFGHSGTGMGYPSYGGGGISGHGIATIHEFPKHHGGHDKDKLADLFDVALTALAYLSFGMFIVQVIMCISMGVKDVTDDDVSRTNDRRRRQIPTILHPNNVLLNDLSRRVLMSIEAALIANQDDGNCLRRTLCENNLYSRNLENNQKYWMPVWSLGMSWLSGKLIQGLPSTTSMLDSLKASILGLGKADCEFIYNKCDLANERQKRRRRRKRNA</sequence>